<keyword evidence="2" id="KW-1185">Reference proteome</keyword>
<evidence type="ECO:0000313" key="1">
    <source>
        <dbReference type="EMBL" id="KAI3790631.1"/>
    </source>
</evidence>
<reference evidence="2" key="1">
    <citation type="journal article" date="2022" name="Mol. Ecol. Resour.">
        <title>The genomes of chicory, endive, great burdock and yacon provide insights into Asteraceae palaeo-polyploidization history and plant inulin production.</title>
        <authorList>
            <person name="Fan W."/>
            <person name="Wang S."/>
            <person name="Wang H."/>
            <person name="Wang A."/>
            <person name="Jiang F."/>
            <person name="Liu H."/>
            <person name="Zhao H."/>
            <person name="Xu D."/>
            <person name="Zhang Y."/>
        </authorList>
    </citation>
    <scope>NUCLEOTIDE SEQUENCE [LARGE SCALE GENOMIC DNA]</scope>
    <source>
        <strain evidence="2">cv. Punajuju</strain>
    </source>
</reference>
<sequence>MLLFQKLYSRIYKYSKMLFLLQIIVIVLTFISLDHEAIAELPYTSVVLPVHKHTDASKPLYSAEVMTSFIDWQYMRENFLIDIDATIIWHDCSLLWNKNQGDCPTNSCNYPVTCEEYPCTDIRTSSSYKNRYCPPKTNWSTLPVWGLCTCPVNVVNPVTVSCVQVSLNYDNFRFNESNGRNVYTGWDDVYPHAACAPSSSLQSFPANVTGVLALSSSPYALAGYLHKPLKRVLGLCLPSTLSTPGVLFYGSTPYYLLPHSDVDVRSYLSYTPLIKHQNSFGYFIGVNSIVIKKRAVNIPTNATTKISTTEPYTILRTDIYNPVVRRFLKVTKRIPPAKPFPPFGVCFSTSTKGTQVGLRVPDIEFSFPDGKQWTTSTANSIKQVTKDVACLALVDGGAASEPAIIIGTFQMEDNFLVLDLEKSAFGFSSSLLRKKTSCSNFNLTLVNSYV</sequence>
<dbReference type="Proteomes" id="UP001055811">
    <property type="component" value="Linkage Group LG01"/>
</dbReference>
<protein>
    <submittedName>
        <fullName evidence="1">Uncharacterized protein</fullName>
    </submittedName>
</protein>
<reference evidence="1 2" key="2">
    <citation type="journal article" date="2022" name="Mol. Ecol. Resour.">
        <title>The genomes of chicory, endive, great burdock and yacon provide insights into Asteraceae paleo-polyploidization history and plant inulin production.</title>
        <authorList>
            <person name="Fan W."/>
            <person name="Wang S."/>
            <person name="Wang H."/>
            <person name="Wang A."/>
            <person name="Jiang F."/>
            <person name="Liu H."/>
            <person name="Zhao H."/>
            <person name="Xu D."/>
            <person name="Zhang Y."/>
        </authorList>
    </citation>
    <scope>NUCLEOTIDE SEQUENCE [LARGE SCALE GENOMIC DNA]</scope>
    <source>
        <strain evidence="2">cv. Punajuju</strain>
        <tissue evidence="1">Leaves</tissue>
    </source>
</reference>
<dbReference type="EMBL" id="CM042009">
    <property type="protein sequence ID" value="KAI3790631.1"/>
    <property type="molecule type" value="Genomic_DNA"/>
</dbReference>
<gene>
    <name evidence="1" type="ORF">L2E82_03823</name>
</gene>
<comment type="caution">
    <text evidence="1">The sequence shown here is derived from an EMBL/GenBank/DDBJ whole genome shotgun (WGS) entry which is preliminary data.</text>
</comment>
<organism evidence="1 2">
    <name type="scientific">Cichorium intybus</name>
    <name type="common">Chicory</name>
    <dbReference type="NCBI Taxonomy" id="13427"/>
    <lineage>
        <taxon>Eukaryota</taxon>
        <taxon>Viridiplantae</taxon>
        <taxon>Streptophyta</taxon>
        <taxon>Embryophyta</taxon>
        <taxon>Tracheophyta</taxon>
        <taxon>Spermatophyta</taxon>
        <taxon>Magnoliopsida</taxon>
        <taxon>eudicotyledons</taxon>
        <taxon>Gunneridae</taxon>
        <taxon>Pentapetalae</taxon>
        <taxon>asterids</taxon>
        <taxon>campanulids</taxon>
        <taxon>Asterales</taxon>
        <taxon>Asteraceae</taxon>
        <taxon>Cichorioideae</taxon>
        <taxon>Cichorieae</taxon>
        <taxon>Cichoriinae</taxon>
        <taxon>Cichorium</taxon>
    </lineage>
</organism>
<evidence type="ECO:0000313" key="2">
    <source>
        <dbReference type="Proteomes" id="UP001055811"/>
    </source>
</evidence>
<proteinExistence type="predicted"/>
<accession>A0ACB9H5U2</accession>
<name>A0ACB9H5U2_CICIN</name>